<dbReference type="AlphaFoldDB" id="A0A7Y7WMU8"/>
<comment type="caution">
    <text evidence="1">The sequence shown here is derived from an EMBL/GenBank/DDBJ whole genome shotgun (WGS) entry which is preliminary data.</text>
</comment>
<proteinExistence type="predicted"/>
<evidence type="ECO:0000313" key="1">
    <source>
        <dbReference type="EMBL" id="NWB84233.1"/>
    </source>
</evidence>
<sequence length="62" mass="6398">MAGFVANQALHFDAAGCIPTTRGTELDAIDPACQHVACKMAQLNGLPLEQAGSIAEIAQSDD</sequence>
<protein>
    <submittedName>
        <fullName evidence="1">Uncharacterized protein</fullName>
    </submittedName>
</protein>
<gene>
    <name evidence="1" type="ORF">HX830_04995</name>
</gene>
<dbReference type="EMBL" id="JACAQA010000003">
    <property type="protein sequence ID" value="NWB84233.1"/>
    <property type="molecule type" value="Genomic_DNA"/>
</dbReference>
<evidence type="ECO:0000313" key="2">
    <source>
        <dbReference type="Proteomes" id="UP000522864"/>
    </source>
</evidence>
<dbReference type="Proteomes" id="UP000522864">
    <property type="component" value="Unassembled WGS sequence"/>
</dbReference>
<organism evidence="1 2">
    <name type="scientific">Pseudomonas gingeri</name>
    <dbReference type="NCBI Taxonomy" id="117681"/>
    <lineage>
        <taxon>Bacteria</taxon>
        <taxon>Pseudomonadati</taxon>
        <taxon>Pseudomonadota</taxon>
        <taxon>Gammaproteobacteria</taxon>
        <taxon>Pseudomonadales</taxon>
        <taxon>Pseudomonadaceae</taxon>
        <taxon>Pseudomonas</taxon>
    </lineage>
</organism>
<reference evidence="1 2" key="1">
    <citation type="submission" date="2020-04" db="EMBL/GenBank/DDBJ databases">
        <title>Molecular characterization of pseudomonads from Agaricus bisporus reveal novel blotch 2 pathogens in Western Europe.</title>
        <authorList>
            <person name="Taparia T."/>
            <person name="Krijger M."/>
            <person name="Haynes E."/>
            <person name="Elpinstone J.G."/>
            <person name="Noble R."/>
            <person name="Van Der Wolf J."/>
        </authorList>
    </citation>
    <scope>NUCLEOTIDE SEQUENCE [LARGE SCALE GENOMIC DNA]</scope>
    <source>
        <strain evidence="1 2">G9001</strain>
    </source>
</reference>
<accession>A0A7Y7WMU8</accession>
<dbReference type="RefSeq" id="WP_177099156.1">
    <property type="nucleotide sequence ID" value="NZ_JACAQA010000003.1"/>
</dbReference>
<name>A0A7Y7WMU8_9PSED</name>